<accession>A0A9E2NUP4</accession>
<name>A0A9E2NUP4_9LACO</name>
<reference evidence="1" key="1">
    <citation type="journal article" date="2021" name="PeerJ">
        <title>Extensive microbial diversity within the chicken gut microbiome revealed by metagenomics and culture.</title>
        <authorList>
            <person name="Gilroy R."/>
            <person name="Ravi A."/>
            <person name="Getino M."/>
            <person name="Pursley I."/>
            <person name="Horton D.L."/>
            <person name="Alikhan N.F."/>
            <person name="Baker D."/>
            <person name="Gharbi K."/>
            <person name="Hall N."/>
            <person name="Watson M."/>
            <person name="Adriaenssens E.M."/>
            <person name="Foster-Nyarko E."/>
            <person name="Jarju S."/>
            <person name="Secka A."/>
            <person name="Antonio M."/>
            <person name="Oren A."/>
            <person name="Chaudhuri R.R."/>
            <person name="La Ragione R."/>
            <person name="Hildebrand F."/>
            <person name="Pallen M.J."/>
        </authorList>
    </citation>
    <scope>NUCLEOTIDE SEQUENCE</scope>
    <source>
        <strain evidence="1">876</strain>
    </source>
</reference>
<dbReference type="PROSITE" id="PS51197">
    <property type="entry name" value="HTH_RRF2_2"/>
    <property type="match status" value="1"/>
</dbReference>
<dbReference type="Gene3D" id="1.10.10.10">
    <property type="entry name" value="Winged helix-like DNA-binding domain superfamily/Winged helix DNA-binding domain"/>
    <property type="match status" value="1"/>
</dbReference>
<dbReference type="EMBL" id="JAHLFK010000008">
    <property type="protein sequence ID" value="MBU3829562.1"/>
    <property type="molecule type" value="Genomic_DNA"/>
</dbReference>
<reference evidence="1" key="2">
    <citation type="submission" date="2021-04" db="EMBL/GenBank/DDBJ databases">
        <authorList>
            <person name="Gilroy R."/>
        </authorList>
    </citation>
    <scope>NUCLEOTIDE SEQUENCE</scope>
    <source>
        <strain evidence="1">876</strain>
    </source>
</reference>
<evidence type="ECO:0000313" key="1">
    <source>
        <dbReference type="EMBL" id="MBU3829562.1"/>
    </source>
</evidence>
<dbReference type="GO" id="GO:0005829">
    <property type="term" value="C:cytosol"/>
    <property type="evidence" value="ECO:0007669"/>
    <property type="project" value="TreeGrafter"/>
</dbReference>
<gene>
    <name evidence="1" type="ORF">H9843_01460</name>
</gene>
<dbReference type="SUPFAM" id="SSF46785">
    <property type="entry name" value="Winged helix' DNA-binding domain"/>
    <property type="match status" value="1"/>
</dbReference>
<dbReference type="GO" id="GO:0003700">
    <property type="term" value="F:DNA-binding transcription factor activity"/>
    <property type="evidence" value="ECO:0007669"/>
    <property type="project" value="TreeGrafter"/>
</dbReference>
<dbReference type="Pfam" id="PF02082">
    <property type="entry name" value="Rrf2"/>
    <property type="match status" value="1"/>
</dbReference>
<dbReference type="PANTHER" id="PTHR33221">
    <property type="entry name" value="WINGED HELIX-TURN-HELIX TRANSCRIPTIONAL REGULATOR, RRF2 FAMILY"/>
    <property type="match status" value="1"/>
</dbReference>
<dbReference type="PANTHER" id="PTHR33221:SF15">
    <property type="entry name" value="HTH-TYPE TRANSCRIPTIONAL REGULATOR YWGB-RELATED"/>
    <property type="match status" value="1"/>
</dbReference>
<organism evidence="1 2">
    <name type="scientific">Candidatus Limosilactobacillus merdavium</name>
    <dbReference type="NCBI Taxonomy" id="2838651"/>
    <lineage>
        <taxon>Bacteria</taxon>
        <taxon>Bacillati</taxon>
        <taxon>Bacillota</taxon>
        <taxon>Bacilli</taxon>
        <taxon>Lactobacillales</taxon>
        <taxon>Lactobacillaceae</taxon>
        <taxon>Limosilactobacillus</taxon>
    </lineage>
</organism>
<dbReference type="InterPro" id="IPR000944">
    <property type="entry name" value="Tscrpt_reg_Rrf2"/>
</dbReference>
<proteinExistence type="predicted"/>
<protein>
    <submittedName>
        <fullName evidence="1">Rrf2 family transcriptional regulator</fullName>
    </submittedName>
</protein>
<comment type="caution">
    <text evidence="1">The sequence shown here is derived from an EMBL/GenBank/DDBJ whole genome shotgun (WGS) entry which is preliminary data.</text>
</comment>
<dbReference type="InterPro" id="IPR036390">
    <property type="entry name" value="WH_DNA-bd_sf"/>
</dbReference>
<evidence type="ECO:0000313" key="2">
    <source>
        <dbReference type="Proteomes" id="UP000824180"/>
    </source>
</evidence>
<dbReference type="AlphaFoldDB" id="A0A9E2NUP4"/>
<dbReference type="Proteomes" id="UP000824180">
    <property type="component" value="Unassembled WGS sequence"/>
</dbReference>
<sequence>MRYSYKLSDAIHLLSYLYIYHDGDLSSRAIAASIESNPSVVRQLMSDLRNAGLIETHKGAAAPQLSKQPDEITLRDIYFAINMDHDLLHIDPKTNPRCVVGGNIQGVLDNVYANVQNSAFQTMENITLAEIIDQILVKQKAKEVES</sequence>
<dbReference type="InterPro" id="IPR036388">
    <property type="entry name" value="WH-like_DNA-bd_sf"/>
</dbReference>